<keyword evidence="1" id="KW-1133">Transmembrane helix</keyword>
<feature type="transmembrane region" description="Helical" evidence="1">
    <location>
        <begin position="6"/>
        <end position="27"/>
    </location>
</feature>
<dbReference type="Proteomes" id="UP000243374">
    <property type="component" value="Unassembled WGS sequence"/>
</dbReference>
<name>A0A662Z5X9_9GAMM</name>
<keyword evidence="3" id="KW-1185">Reference proteome</keyword>
<evidence type="ECO:0000256" key="1">
    <source>
        <dbReference type="SAM" id="Phobius"/>
    </source>
</evidence>
<sequence length="99" mass="11092">MLPSDFYIFGLGGIGCGVTSFLVSSFLNKPPELIKRIEYALISGFGALAICWLGYRYFPERFEIWDAVPYGIMIGLFGVGRVVDWIAKRYGIDKDGDLK</sequence>
<evidence type="ECO:0000313" key="2">
    <source>
        <dbReference type="EMBL" id="SFJ74598.1"/>
    </source>
</evidence>
<evidence type="ECO:0008006" key="4">
    <source>
        <dbReference type="Google" id="ProtNLM"/>
    </source>
</evidence>
<feature type="transmembrane region" description="Helical" evidence="1">
    <location>
        <begin position="39"/>
        <end position="55"/>
    </location>
</feature>
<proteinExistence type="predicted"/>
<gene>
    <name evidence="2" type="ORF">SAMN04487865_1001132</name>
</gene>
<protein>
    <recommendedName>
        <fullName evidence="4">LydA holin phage, holin superfamily III</fullName>
    </recommendedName>
</protein>
<feature type="transmembrane region" description="Helical" evidence="1">
    <location>
        <begin position="67"/>
        <end position="87"/>
    </location>
</feature>
<keyword evidence="1" id="KW-0472">Membrane</keyword>
<dbReference type="AlphaFoldDB" id="A0A662Z5X9"/>
<reference evidence="2 3" key="1">
    <citation type="submission" date="2016-10" db="EMBL/GenBank/DDBJ databases">
        <authorList>
            <person name="Varghese N."/>
            <person name="Submissions S."/>
        </authorList>
    </citation>
    <scope>NUCLEOTIDE SEQUENCE [LARGE SCALE GENOMIC DNA]</scope>
    <source>
        <strain evidence="2 3">22B</strain>
    </source>
</reference>
<dbReference type="EMBL" id="FOSF01000001">
    <property type="protein sequence ID" value="SFJ74598.1"/>
    <property type="molecule type" value="Genomic_DNA"/>
</dbReference>
<organism evidence="2 3">
    <name type="scientific">Succinivibrio dextrinosolvens</name>
    <dbReference type="NCBI Taxonomy" id="83771"/>
    <lineage>
        <taxon>Bacteria</taxon>
        <taxon>Pseudomonadati</taxon>
        <taxon>Pseudomonadota</taxon>
        <taxon>Gammaproteobacteria</taxon>
        <taxon>Aeromonadales</taxon>
        <taxon>Succinivibrionaceae</taxon>
        <taxon>Succinivibrio</taxon>
    </lineage>
</organism>
<evidence type="ECO:0000313" key="3">
    <source>
        <dbReference type="Proteomes" id="UP000243374"/>
    </source>
</evidence>
<accession>A0A662Z5X9</accession>
<keyword evidence="1" id="KW-0812">Transmembrane</keyword>